<evidence type="ECO:0000313" key="2">
    <source>
        <dbReference type="Proteomes" id="UP000270094"/>
    </source>
</evidence>
<dbReference type="EMBL" id="UYYB01125554">
    <property type="protein sequence ID" value="VDM83822.1"/>
    <property type="molecule type" value="Genomic_DNA"/>
</dbReference>
<protein>
    <submittedName>
        <fullName evidence="1">Uncharacterized protein</fullName>
    </submittedName>
</protein>
<evidence type="ECO:0000313" key="1">
    <source>
        <dbReference type="EMBL" id="VDM83822.1"/>
    </source>
</evidence>
<gene>
    <name evidence="1" type="ORF">SVUK_LOCUS18820</name>
</gene>
<keyword evidence="2" id="KW-1185">Reference proteome</keyword>
<name>A0A3P7LXE3_STRVU</name>
<reference evidence="1 2" key="1">
    <citation type="submission" date="2018-11" db="EMBL/GenBank/DDBJ databases">
        <authorList>
            <consortium name="Pathogen Informatics"/>
        </authorList>
    </citation>
    <scope>NUCLEOTIDE SEQUENCE [LARGE SCALE GENOMIC DNA]</scope>
</reference>
<proteinExistence type="predicted"/>
<organism evidence="1 2">
    <name type="scientific">Strongylus vulgaris</name>
    <name type="common">Blood worm</name>
    <dbReference type="NCBI Taxonomy" id="40348"/>
    <lineage>
        <taxon>Eukaryota</taxon>
        <taxon>Metazoa</taxon>
        <taxon>Ecdysozoa</taxon>
        <taxon>Nematoda</taxon>
        <taxon>Chromadorea</taxon>
        <taxon>Rhabditida</taxon>
        <taxon>Rhabditina</taxon>
        <taxon>Rhabditomorpha</taxon>
        <taxon>Strongyloidea</taxon>
        <taxon>Strongylidae</taxon>
        <taxon>Strongylus</taxon>
    </lineage>
</organism>
<accession>A0A3P7LXE3</accession>
<sequence>MLWLLGRDRPIGLPAVNKRGYAGLASIARKVDVSGMRQFNENKEFLEPNLKRKDPVISTS</sequence>
<dbReference type="Proteomes" id="UP000270094">
    <property type="component" value="Unassembled WGS sequence"/>
</dbReference>
<dbReference type="AlphaFoldDB" id="A0A3P7LXE3"/>